<keyword evidence="2" id="KW-1185">Reference proteome</keyword>
<protein>
    <submittedName>
        <fullName evidence="1">Uncharacterized protein</fullName>
    </submittedName>
</protein>
<proteinExistence type="predicted"/>
<accession>A0ABV0W0K9</accession>
<name>A0ABV0W0K9_9TELE</name>
<evidence type="ECO:0000313" key="1">
    <source>
        <dbReference type="EMBL" id="MEQ2263058.1"/>
    </source>
</evidence>
<sequence length="125" mass="14313">MFVEQQKKGCRALQEEEDRQAAEMKVRWDQEAGAAPLITIVSPPSFLSVCKLMFCLERLQDMRRLLFGGSWLHLGGEKPRPRLHYTISHLLHHDHHHHHPSAATSRPTELFVSAPSNIYLPVTLV</sequence>
<dbReference type="Proteomes" id="UP001444071">
    <property type="component" value="Unassembled WGS sequence"/>
</dbReference>
<dbReference type="EMBL" id="JAHRIM010021464">
    <property type="protein sequence ID" value="MEQ2263058.1"/>
    <property type="molecule type" value="Genomic_DNA"/>
</dbReference>
<evidence type="ECO:0000313" key="2">
    <source>
        <dbReference type="Proteomes" id="UP001444071"/>
    </source>
</evidence>
<reference evidence="1 2" key="1">
    <citation type="submission" date="2021-06" db="EMBL/GenBank/DDBJ databases">
        <authorList>
            <person name="Palmer J.M."/>
        </authorList>
    </citation>
    <scope>NUCLEOTIDE SEQUENCE [LARGE SCALE GENOMIC DNA]</scope>
    <source>
        <strain evidence="1 2">XR_2019</strain>
        <tissue evidence="1">Muscle</tissue>
    </source>
</reference>
<comment type="caution">
    <text evidence="1">The sequence shown here is derived from an EMBL/GenBank/DDBJ whole genome shotgun (WGS) entry which is preliminary data.</text>
</comment>
<gene>
    <name evidence="1" type="ORF">XENORESO_002565</name>
</gene>
<organism evidence="1 2">
    <name type="scientific">Xenotaenia resolanae</name>
    <dbReference type="NCBI Taxonomy" id="208358"/>
    <lineage>
        <taxon>Eukaryota</taxon>
        <taxon>Metazoa</taxon>
        <taxon>Chordata</taxon>
        <taxon>Craniata</taxon>
        <taxon>Vertebrata</taxon>
        <taxon>Euteleostomi</taxon>
        <taxon>Actinopterygii</taxon>
        <taxon>Neopterygii</taxon>
        <taxon>Teleostei</taxon>
        <taxon>Neoteleostei</taxon>
        <taxon>Acanthomorphata</taxon>
        <taxon>Ovalentaria</taxon>
        <taxon>Atherinomorphae</taxon>
        <taxon>Cyprinodontiformes</taxon>
        <taxon>Goodeidae</taxon>
        <taxon>Xenotaenia</taxon>
    </lineage>
</organism>